<dbReference type="SUPFAM" id="SSF55920">
    <property type="entry name" value="Creatinase/aminopeptidase"/>
    <property type="match status" value="1"/>
</dbReference>
<evidence type="ECO:0000259" key="1">
    <source>
        <dbReference type="Pfam" id="PF00557"/>
    </source>
</evidence>
<dbReference type="Proteomes" id="UP001183648">
    <property type="component" value="Unassembled WGS sequence"/>
</dbReference>
<evidence type="ECO:0000313" key="4">
    <source>
        <dbReference type="Proteomes" id="UP001183648"/>
    </source>
</evidence>
<feature type="domain" description="Peptidase M24" evidence="1">
    <location>
        <begin position="155"/>
        <end position="351"/>
    </location>
</feature>
<proteinExistence type="predicted"/>
<sequence>MTRPVLTKLIKHLADEGLDALVCVSPENIAYAAGFVIPSQTLMRWRHAAVVITAAGDEAILCVDMEETTVRAARPDVRVEAWTEFGGDAMTSLADLLREMGLADARVGIELGYLAQASYAQLVGRLPDIDLVDADRLLVEARRVKTPDEVELLGRLSRISDQAIHDALAGVRAGDTEMDIAATLTRRVYEQGAQQFKLMIVATGERSELPNVGPTSRVLVPGDVCRVEIFSVIDGYQAGVCRTAVVGDPSAQARQVYENLVECKHRVLEAIRPGTRCADVYATYRQTFDRLGLAPISFVGHSIGVNLHEAPYLGPQSEAALEEGMVLGMEPLVYRTGHGFGMQIKDMVTVTGDGCRLLSDVTDTDRLFRIEA</sequence>
<dbReference type="PANTHER" id="PTHR46112:SF2">
    <property type="entry name" value="XAA-PRO AMINOPEPTIDASE P-RELATED"/>
    <property type="match status" value="1"/>
</dbReference>
<keyword evidence="4" id="KW-1185">Reference proteome</keyword>
<accession>A0ABU2BUV4</accession>
<dbReference type="PANTHER" id="PTHR46112">
    <property type="entry name" value="AMINOPEPTIDASE"/>
    <property type="match status" value="1"/>
</dbReference>
<feature type="domain" description="Creatinase N-terminal" evidence="2">
    <location>
        <begin position="6"/>
        <end position="144"/>
    </location>
</feature>
<gene>
    <name evidence="3" type="ORF">J2S63_001969</name>
</gene>
<dbReference type="Gene3D" id="3.90.230.10">
    <property type="entry name" value="Creatinase/methionine aminopeptidase superfamily"/>
    <property type="match status" value="1"/>
</dbReference>
<keyword evidence="3" id="KW-0031">Aminopeptidase</keyword>
<dbReference type="Pfam" id="PF00557">
    <property type="entry name" value="Peptidase_M24"/>
    <property type="match status" value="1"/>
</dbReference>
<keyword evidence="3" id="KW-0645">Protease</keyword>
<evidence type="ECO:0000259" key="2">
    <source>
        <dbReference type="Pfam" id="PF01321"/>
    </source>
</evidence>
<dbReference type="EMBL" id="JAVDYG010000001">
    <property type="protein sequence ID" value="MDR7362416.1"/>
    <property type="molecule type" value="Genomic_DNA"/>
</dbReference>
<keyword evidence="3" id="KW-0378">Hydrolase</keyword>
<organism evidence="3 4">
    <name type="scientific">Nocardioides marmoribigeumensis</name>
    <dbReference type="NCBI Taxonomy" id="433649"/>
    <lineage>
        <taxon>Bacteria</taxon>
        <taxon>Bacillati</taxon>
        <taxon>Actinomycetota</taxon>
        <taxon>Actinomycetes</taxon>
        <taxon>Propionibacteriales</taxon>
        <taxon>Nocardioidaceae</taxon>
        <taxon>Nocardioides</taxon>
    </lineage>
</organism>
<dbReference type="InterPro" id="IPR029149">
    <property type="entry name" value="Creatin/AminoP/Spt16_N"/>
</dbReference>
<dbReference type="InterPro" id="IPR050659">
    <property type="entry name" value="Peptidase_M24B"/>
</dbReference>
<dbReference type="Gene3D" id="3.40.350.10">
    <property type="entry name" value="Creatinase/prolidase N-terminal domain"/>
    <property type="match status" value="1"/>
</dbReference>
<dbReference type="SUPFAM" id="SSF53092">
    <property type="entry name" value="Creatinase/prolidase N-terminal domain"/>
    <property type="match status" value="1"/>
</dbReference>
<dbReference type="Pfam" id="PF01321">
    <property type="entry name" value="Creatinase_N"/>
    <property type="match status" value="1"/>
</dbReference>
<dbReference type="InterPro" id="IPR000994">
    <property type="entry name" value="Pept_M24"/>
</dbReference>
<name>A0ABU2BUV4_9ACTN</name>
<comment type="caution">
    <text evidence="3">The sequence shown here is derived from an EMBL/GenBank/DDBJ whole genome shotgun (WGS) entry which is preliminary data.</text>
</comment>
<evidence type="ECO:0000313" key="3">
    <source>
        <dbReference type="EMBL" id="MDR7362416.1"/>
    </source>
</evidence>
<dbReference type="InterPro" id="IPR000587">
    <property type="entry name" value="Creatinase_N"/>
</dbReference>
<dbReference type="InterPro" id="IPR036005">
    <property type="entry name" value="Creatinase/aminopeptidase-like"/>
</dbReference>
<dbReference type="RefSeq" id="WP_310301732.1">
    <property type="nucleotide sequence ID" value="NZ_BAAAPS010000008.1"/>
</dbReference>
<protein>
    <submittedName>
        <fullName evidence="3">Xaa-Pro aminopeptidase</fullName>
    </submittedName>
</protein>
<reference evidence="3 4" key="1">
    <citation type="submission" date="2023-07" db="EMBL/GenBank/DDBJ databases">
        <title>Sequencing the genomes of 1000 actinobacteria strains.</title>
        <authorList>
            <person name="Klenk H.-P."/>
        </authorList>
    </citation>
    <scope>NUCLEOTIDE SEQUENCE [LARGE SCALE GENOMIC DNA]</scope>
    <source>
        <strain evidence="3 4">DSM 19426</strain>
    </source>
</reference>
<dbReference type="GO" id="GO:0004177">
    <property type="term" value="F:aminopeptidase activity"/>
    <property type="evidence" value="ECO:0007669"/>
    <property type="project" value="UniProtKB-KW"/>
</dbReference>